<sequence length="152" mass="17683">MTTHAIKNLDDLSSLKTDLDGRKRPFIVEITDGRDRSAEQNRLSHKWYREIADQTGEDRDDVRARCKLEIGVPILREASEQFRATYDRLIRPLDYEDKLAAVRDMDLPVTRLMKVSEMTRYMDLVFKRHAEAGIELTIPPDRFAYDPGRMAA</sequence>
<evidence type="ECO:0000313" key="1">
    <source>
        <dbReference type="EMBL" id="GHA15428.1"/>
    </source>
</evidence>
<accession>A0A918S013</accession>
<dbReference type="Gene3D" id="1.10.3790.10">
    <property type="entry name" value="NinB"/>
    <property type="match status" value="1"/>
</dbReference>
<name>A0A918S013_9HYPH</name>
<dbReference type="RefSeq" id="WP_189423593.1">
    <property type="nucleotide sequence ID" value="NZ_BMZE01000001.1"/>
</dbReference>
<evidence type="ECO:0000313" key="2">
    <source>
        <dbReference type="Proteomes" id="UP000646579"/>
    </source>
</evidence>
<protein>
    <submittedName>
        <fullName evidence="1">Uncharacterized protein</fullName>
    </submittedName>
</protein>
<dbReference type="InterPro" id="IPR036619">
    <property type="entry name" value="NinB_sf"/>
</dbReference>
<dbReference type="EMBL" id="BMZE01000001">
    <property type="protein sequence ID" value="GHA15428.1"/>
    <property type="molecule type" value="Genomic_DNA"/>
</dbReference>
<reference evidence="1" key="2">
    <citation type="submission" date="2020-09" db="EMBL/GenBank/DDBJ databases">
        <authorList>
            <person name="Sun Q."/>
            <person name="Kim S."/>
        </authorList>
    </citation>
    <scope>NUCLEOTIDE SEQUENCE</scope>
    <source>
        <strain evidence="1">KCTC 32437</strain>
    </source>
</reference>
<organism evidence="1 2">
    <name type="scientific">Devosia pacifica</name>
    <dbReference type="NCBI Taxonomy" id="1335967"/>
    <lineage>
        <taxon>Bacteria</taxon>
        <taxon>Pseudomonadati</taxon>
        <taxon>Pseudomonadota</taxon>
        <taxon>Alphaproteobacteria</taxon>
        <taxon>Hyphomicrobiales</taxon>
        <taxon>Devosiaceae</taxon>
        <taxon>Devosia</taxon>
    </lineage>
</organism>
<keyword evidence="2" id="KW-1185">Reference proteome</keyword>
<comment type="caution">
    <text evidence="1">The sequence shown here is derived from an EMBL/GenBank/DDBJ whole genome shotgun (WGS) entry which is preliminary data.</text>
</comment>
<gene>
    <name evidence="1" type="ORF">GCM10007989_07750</name>
</gene>
<dbReference type="Proteomes" id="UP000646579">
    <property type="component" value="Unassembled WGS sequence"/>
</dbReference>
<dbReference type="AlphaFoldDB" id="A0A918S013"/>
<reference evidence="1" key="1">
    <citation type="journal article" date="2014" name="Int. J. Syst. Evol. Microbiol.">
        <title>Complete genome sequence of Corynebacterium casei LMG S-19264T (=DSM 44701T), isolated from a smear-ripened cheese.</title>
        <authorList>
            <consortium name="US DOE Joint Genome Institute (JGI-PGF)"/>
            <person name="Walter F."/>
            <person name="Albersmeier A."/>
            <person name="Kalinowski J."/>
            <person name="Ruckert C."/>
        </authorList>
    </citation>
    <scope>NUCLEOTIDE SEQUENCE</scope>
    <source>
        <strain evidence="1">KCTC 32437</strain>
    </source>
</reference>
<proteinExistence type="predicted"/>